<evidence type="ECO:0000256" key="3">
    <source>
        <dbReference type="ARBA" id="ARBA00005404"/>
    </source>
</evidence>
<evidence type="ECO:0000256" key="8">
    <source>
        <dbReference type="ARBA" id="ARBA00022967"/>
    </source>
</evidence>
<dbReference type="EMBL" id="FQUU01000002">
    <property type="protein sequence ID" value="SHE55637.1"/>
    <property type="molecule type" value="Genomic_DNA"/>
</dbReference>
<dbReference type="SUPFAM" id="SSF54292">
    <property type="entry name" value="2Fe-2S ferredoxin-like"/>
    <property type="match status" value="1"/>
</dbReference>
<evidence type="ECO:0000256" key="6">
    <source>
        <dbReference type="ARBA" id="ARBA00022723"/>
    </source>
</evidence>
<evidence type="ECO:0000259" key="16">
    <source>
        <dbReference type="PROSITE" id="PS51839"/>
    </source>
</evidence>
<dbReference type="GO" id="GO:0051539">
    <property type="term" value="F:4 iron, 4 sulfur cluster binding"/>
    <property type="evidence" value="ECO:0007669"/>
    <property type="project" value="UniProtKB-KW"/>
</dbReference>
<dbReference type="Pfam" id="PF13510">
    <property type="entry name" value="Fer2_4"/>
    <property type="match status" value="1"/>
</dbReference>
<dbReference type="InterPro" id="IPR054351">
    <property type="entry name" value="NADH_UbQ_OxRdtase_ferredoxin"/>
</dbReference>
<dbReference type="PROSITE" id="PS00198">
    <property type="entry name" value="4FE4S_FER_1"/>
    <property type="match status" value="1"/>
</dbReference>
<keyword evidence="17" id="KW-0371">Homeobox</keyword>
<dbReference type="Proteomes" id="UP000184048">
    <property type="component" value="Unassembled WGS sequence"/>
</dbReference>
<comment type="subcellular location">
    <subcellularLocation>
        <location evidence="2">Membrane</location>
    </subcellularLocation>
</comment>
<evidence type="ECO:0000256" key="4">
    <source>
        <dbReference type="ARBA" id="ARBA00022485"/>
    </source>
</evidence>
<evidence type="ECO:0000256" key="2">
    <source>
        <dbReference type="ARBA" id="ARBA00004370"/>
    </source>
</evidence>
<dbReference type="RefSeq" id="WP_072833788.1">
    <property type="nucleotide sequence ID" value="NZ_FQUU01000002.1"/>
</dbReference>
<evidence type="ECO:0000256" key="5">
    <source>
        <dbReference type="ARBA" id="ARBA00022714"/>
    </source>
</evidence>
<dbReference type="Pfam" id="PF22117">
    <property type="entry name" value="Fer4_Nqo3"/>
    <property type="match status" value="1"/>
</dbReference>
<dbReference type="GO" id="GO:0003677">
    <property type="term" value="F:DNA binding"/>
    <property type="evidence" value="ECO:0007669"/>
    <property type="project" value="UniProtKB-KW"/>
</dbReference>
<dbReference type="InterPro" id="IPR019574">
    <property type="entry name" value="NADH_UbQ_OxRdtase_Gsu_4Fe4S-bd"/>
</dbReference>
<evidence type="ECO:0000256" key="13">
    <source>
        <dbReference type="ARBA" id="ARBA00034078"/>
    </source>
</evidence>
<dbReference type="NCBIfam" id="NF005745">
    <property type="entry name" value="PRK07569.1"/>
    <property type="match status" value="1"/>
</dbReference>
<keyword evidence="10" id="KW-0411">Iron-sulfur</keyword>
<dbReference type="PROSITE" id="PS51839">
    <property type="entry name" value="4FE4S_HC3"/>
    <property type="match status" value="1"/>
</dbReference>
<dbReference type="InterPro" id="IPR001041">
    <property type="entry name" value="2Fe-2S_ferredoxin-type"/>
</dbReference>
<dbReference type="AlphaFoldDB" id="A0A1M4UG28"/>
<evidence type="ECO:0000259" key="14">
    <source>
        <dbReference type="PROSITE" id="PS51085"/>
    </source>
</evidence>
<evidence type="ECO:0000256" key="7">
    <source>
        <dbReference type="ARBA" id="ARBA00022737"/>
    </source>
</evidence>
<evidence type="ECO:0000256" key="12">
    <source>
        <dbReference type="ARBA" id="ARBA00023136"/>
    </source>
</evidence>
<comment type="similarity">
    <text evidence="3">Belongs to the complex I 75 kDa subunit family.</text>
</comment>
<dbReference type="GO" id="GO:0016020">
    <property type="term" value="C:membrane"/>
    <property type="evidence" value="ECO:0007669"/>
    <property type="project" value="UniProtKB-SubCell"/>
</dbReference>
<evidence type="ECO:0000313" key="17">
    <source>
        <dbReference type="EMBL" id="SHE55637.1"/>
    </source>
</evidence>
<evidence type="ECO:0000256" key="9">
    <source>
        <dbReference type="ARBA" id="ARBA00023004"/>
    </source>
</evidence>
<dbReference type="InterPro" id="IPR050157">
    <property type="entry name" value="PSI_iron-sulfur_center"/>
</dbReference>
<dbReference type="Gene3D" id="3.30.70.20">
    <property type="match status" value="1"/>
</dbReference>
<dbReference type="FunFam" id="3.10.20.740:FF:000004">
    <property type="entry name" value="NADH-quinone oxidoreductase"/>
    <property type="match status" value="1"/>
</dbReference>
<dbReference type="SMART" id="SM00929">
    <property type="entry name" value="NADH-G_4Fe-4S_3"/>
    <property type="match status" value="1"/>
</dbReference>
<dbReference type="SUPFAM" id="SSF54862">
    <property type="entry name" value="4Fe-4S ferredoxins"/>
    <property type="match status" value="1"/>
</dbReference>
<feature type="domain" description="2Fe-2S ferredoxin-type" evidence="14">
    <location>
        <begin position="2"/>
        <end position="80"/>
    </location>
</feature>
<dbReference type="FunFam" id="3.30.70.20:FF:000035">
    <property type="entry name" value="Iron hydrogenase 1"/>
    <property type="match status" value="1"/>
</dbReference>
<evidence type="ECO:0000256" key="10">
    <source>
        <dbReference type="ARBA" id="ARBA00023014"/>
    </source>
</evidence>
<gene>
    <name evidence="17" type="ORF">SAMN02745131_00640</name>
</gene>
<dbReference type="PROSITE" id="PS51257">
    <property type="entry name" value="PROKAR_LIPOPROTEIN"/>
    <property type="match status" value="1"/>
</dbReference>
<dbReference type="GO" id="GO:0051537">
    <property type="term" value="F:2 iron, 2 sulfur cluster binding"/>
    <property type="evidence" value="ECO:0007669"/>
    <property type="project" value="UniProtKB-KW"/>
</dbReference>
<dbReference type="PANTHER" id="PTHR24960:SF84">
    <property type="entry name" value="HYDROGENASE SUBUNIT"/>
    <property type="match status" value="1"/>
</dbReference>
<keyword evidence="5" id="KW-0001">2Fe-2S</keyword>
<dbReference type="GO" id="GO:0016491">
    <property type="term" value="F:oxidoreductase activity"/>
    <property type="evidence" value="ECO:0007669"/>
    <property type="project" value="InterPro"/>
</dbReference>
<keyword evidence="12" id="KW-0472">Membrane</keyword>
<keyword evidence="11" id="KW-0520">NAD</keyword>
<evidence type="ECO:0000259" key="15">
    <source>
        <dbReference type="PROSITE" id="PS51379"/>
    </source>
</evidence>
<keyword evidence="18" id="KW-1185">Reference proteome</keyword>
<keyword evidence="4" id="KW-0004">4Fe-4S</keyword>
<keyword evidence="8" id="KW-1278">Translocase</keyword>
<evidence type="ECO:0000256" key="1">
    <source>
        <dbReference type="ARBA" id="ARBA00001966"/>
    </source>
</evidence>
<dbReference type="InterPro" id="IPR017900">
    <property type="entry name" value="4Fe4S_Fe_S_CS"/>
</dbReference>
<proteinExistence type="inferred from homology"/>
<organism evidence="17 18">
    <name type="scientific">Flavisolibacter ginsengisoli DSM 18119</name>
    <dbReference type="NCBI Taxonomy" id="1121884"/>
    <lineage>
        <taxon>Bacteria</taxon>
        <taxon>Pseudomonadati</taxon>
        <taxon>Bacteroidota</taxon>
        <taxon>Chitinophagia</taxon>
        <taxon>Chitinophagales</taxon>
        <taxon>Chitinophagaceae</taxon>
        <taxon>Flavisolibacter</taxon>
    </lineage>
</organism>
<feature type="domain" description="4Fe-4S ferredoxin-type" evidence="15">
    <location>
        <begin position="139"/>
        <end position="170"/>
    </location>
</feature>
<evidence type="ECO:0000313" key="18">
    <source>
        <dbReference type="Proteomes" id="UP000184048"/>
    </source>
</evidence>
<dbReference type="PROSITE" id="PS51085">
    <property type="entry name" value="2FE2S_FER_2"/>
    <property type="match status" value="1"/>
</dbReference>
<keyword evidence="7" id="KW-0677">Repeat</keyword>
<dbReference type="Pfam" id="PF10588">
    <property type="entry name" value="NADH-G_4Fe-4S_3"/>
    <property type="match status" value="1"/>
</dbReference>
<dbReference type="PROSITE" id="PS51379">
    <property type="entry name" value="4FE4S_FER_2"/>
    <property type="match status" value="2"/>
</dbReference>
<keyword evidence="9" id="KW-0408">Iron</keyword>
<dbReference type="STRING" id="1121884.SAMN02745131_00640"/>
<sequence>MNTIDIKINERSLKVLPGITILQACRDNGIDILTMCHLKGLSDVGACRLCLVEIEGINKLLSACTTRVASNMVIRTDTEKIKRYQRITTELFFAERNHVCSVCVANGNCELQELGYKVGMDHIRYPFLFPECKVDTSHQYFVMDHNRCIMCTRCVRACSEVEGAFNWDVKNRGFQVRVISDFDTPWGESITCTSCGKCLQACPTGALWSKDVVQGQLEKHPEMITELVEKRKLLLT</sequence>
<feature type="domain" description="4Fe-4S ferredoxin-type" evidence="15">
    <location>
        <begin position="183"/>
        <end position="212"/>
    </location>
</feature>
<dbReference type="InterPro" id="IPR017896">
    <property type="entry name" value="4Fe4S_Fe-S-bd"/>
</dbReference>
<dbReference type="OrthoDB" id="9805142at2"/>
<accession>A0A1M4UG28</accession>
<protein>
    <submittedName>
        <fullName evidence="17">NAD(P)-dependent nickel-iron dehydrogenase diaphorase component subunit HoxU</fullName>
    </submittedName>
</protein>
<dbReference type="PANTHER" id="PTHR24960">
    <property type="entry name" value="PHOTOSYSTEM I IRON-SULFUR CENTER-RELATED"/>
    <property type="match status" value="1"/>
</dbReference>
<evidence type="ECO:0000256" key="11">
    <source>
        <dbReference type="ARBA" id="ARBA00023027"/>
    </source>
</evidence>
<dbReference type="GO" id="GO:0046872">
    <property type="term" value="F:metal ion binding"/>
    <property type="evidence" value="ECO:0007669"/>
    <property type="project" value="UniProtKB-KW"/>
</dbReference>
<dbReference type="Gene3D" id="3.10.20.740">
    <property type="match status" value="1"/>
</dbReference>
<dbReference type="PIRSF" id="PIRSF000309">
    <property type="entry name" value="NAD_red_hyd_HoxU"/>
    <property type="match status" value="1"/>
</dbReference>
<dbReference type="InterPro" id="IPR036010">
    <property type="entry name" value="2Fe-2S_ferredoxin-like_sf"/>
</dbReference>
<feature type="domain" description="4Fe-4S His(Cys)3-ligated-type" evidence="16">
    <location>
        <begin position="80"/>
        <end position="119"/>
    </location>
</feature>
<keyword evidence="6" id="KW-0479">Metal-binding</keyword>
<comment type="cofactor">
    <cofactor evidence="13">
        <name>[2Fe-2S] cluster</name>
        <dbReference type="ChEBI" id="CHEBI:190135"/>
    </cofactor>
</comment>
<dbReference type="InterPro" id="IPR016214">
    <property type="entry name" value="NAD-red_Hydgase_HoxS_gsu"/>
</dbReference>
<comment type="cofactor">
    <cofactor evidence="1">
        <name>[4Fe-4S] cluster</name>
        <dbReference type="ChEBI" id="CHEBI:49883"/>
    </cofactor>
</comment>
<dbReference type="CDD" id="cd00207">
    <property type="entry name" value="fer2"/>
    <property type="match status" value="1"/>
</dbReference>
<reference evidence="17 18" key="1">
    <citation type="submission" date="2016-11" db="EMBL/GenBank/DDBJ databases">
        <authorList>
            <person name="Jaros S."/>
            <person name="Januszkiewicz K."/>
            <person name="Wedrychowicz H."/>
        </authorList>
    </citation>
    <scope>NUCLEOTIDE SEQUENCE [LARGE SCALE GENOMIC DNA]</scope>
    <source>
        <strain evidence="17 18">DSM 18119</strain>
    </source>
</reference>
<name>A0A1M4UG28_9BACT</name>